<reference evidence="2 3" key="1">
    <citation type="journal article" date="2016" name="BMC Genomics">
        <title>Comparative genomic and transcriptomic analyses of the Fuzhuan brick tea-fermentation fungus Aspergillus cristatus.</title>
        <authorList>
            <person name="Ge Y."/>
            <person name="Wang Y."/>
            <person name="Liu Y."/>
            <person name="Tan Y."/>
            <person name="Ren X."/>
            <person name="Zhang X."/>
            <person name="Hyde K.D."/>
            <person name="Liu Y."/>
            <person name="Liu Z."/>
        </authorList>
    </citation>
    <scope>NUCLEOTIDE SEQUENCE [LARGE SCALE GENOMIC DNA]</scope>
    <source>
        <strain evidence="2 3">GZAAS20.1005</strain>
    </source>
</reference>
<protein>
    <recommendedName>
        <fullName evidence="4">DNA (cytosine-5-)-methyltransferase</fullName>
    </recommendedName>
</protein>
<feature type="region of interest" description="Disordered" evidence="1">
    <location>
        <begin position="1342"/>
        <end position="1372"/>
    </location>
</feature>
<feature type="compositionally biased region" description="Low complexity" evidence="1">
    <location>
        <begin position="1342"/>
        <end position="1355"/>
    </location>
</feature>
<dbReference type="SUPFAM" id="SSF53335">
    <property type="entry name" value="S-adenosyl-L-methionine-dependent methyltransferases"/>
    <property type="match status" value="1"/>
</dbReference>
<dbReference type="Gene3D" id="3.40.50.150">
    <property type="entry name" value="Vaccinia Virus protein VP39"/>
    <property type="match status" value="1"/>
</dbReference>
<proteinExistence type="predicted"/>
<dbReference type="EMBL" id="JXNT01000003">
    <property type="protein sequence ID" value="ODM20953.1"/>
    <property type="molecule type" value="Genomic_DNA"/>
</dbReference>
<evidence type="ECO:0008006" key="4">
    <source>
        <dbReference type="Google" id="ProtNLM"/>
    </source>
</evidence>
<comment type="caution">
    <text evidence="2">The sequence shown here is derived from an EMBL/GenBank/DDBJ whole genome shotgun (WGS) entry which is preliminary data.</text>
</comment>
<gene>
    <name evidence="2" type="ORF">SI65_04006</name>
</gene>
<feature type="compositionally biased region" description="Polar residues" evidence="1">
    <location>
        <begin position="656"/>
        <end position="676"/>
    </location>
</feature>
<dbReference type="VEuPathDB" id="FungiDB:SI65_04006"/>
<evidence type="ECO:0000313" key="3">
    <source>
        <dbReference type="Proteomes" id="UP000094569"/>
    </source>
</evidence>
<dbReference type="OrthoDB" id="4489415at2759"/>
<dbReference type="InterPro" id="IPR029063">
    <property type="entry name" value="SAM-dependent_MTases_sf"/>
</dbReference>
<name>A0A1E3BIZ5_ASPCR</name>
<feature type="region of interest" description="Disordered" evidence="1">
    <location>
        <begin position="1"/>
        <end position="24"/>
    </location>
</feature>
<evidence type="ECO:0000313" key="2">
    <source>
        <dbReference type="EMBL" id="ODM20953.1"/>
    </source>
</evidence>
<dbReference type="Gene3D" id="3.90.120.10">
    <property type="entry name" value="DNA Methylase, subunit A, domain 2"/>
    <property type="match status" value="1"/>
</dbReference>
<feature type="region of interest" description="Disordered" evidence="1">
    <location>
        <begin position="656"/>
        <end position="680"/>
    </location>
</feature>
<evidence type="ECO:0000256" key="1">
    <source>
        <dbReference type="SAM" id="MobiDB-lite"/>
    </source>
</evidence>
<organism evidence="2 3">
    <name type="scientific">Aspergillus cristatus</name>
    <name type="common">Chinese Fuzhuan brick tea-fermentation fungus</name>
    <name type="synonym">Eurotium cristatum</name>
    <dbReference type="NCBI Taxonomy" id="573508"/>
    <lineage>
        <taxon>Eukaryota</taxon>
        <taxon>Fungi</taxon>
        <taxon>Dikarya</taxon>
        <taxon>Ascomycota</taxon>
        <taxon>Pezizomycotina</taxon>
        <taxon>Eurotiomycetes</taxon>
        <taxon>Eurotiomycetidae</taxon>
        <taxon>Eurotiales</taxon>
        <taxon>Aspergillaceae</taxon>
        <taxon>Aspergillus</taxon>
        <taxon>Aspergillus subgen. Aspergillus</taxon>
    </lineage>
</organism>
<accession>A0A1E3BIZ5</accession>
<dbReference type="Proteomes" id="UP000094569">
    <property type="component" value="Unassembled WGS sequence"/>
</dbReference>
<keyword evidence="3" id="KW-1185">Reference proteome</keyword>
<sequence length="1372" mass="152080">MGPNEDTPPEEQPAPSGEQDDLTDHPQSLIEVNPAQPVLFCDVHLSQRDVRNWSKKDAFRHFYVNWREGMNQVFQFTVRPSIHHTENNDFVYVNAAQSHQTDPSWGFILFNKEKGILSFNIRDGLKLRRYLDQGQLSVSSNNLLKAAMVMTLAGYQVRFESRENQWDFFLSEAGSFCFTRGSSTEGAFLASLNQLSNENAPPEGISAQDLAITIGPGESGTHRRVSHEQLIKWLGITIEITNFAQPRQIICTPYGDLIYDPEFVNRIFINGIQVSNPKVGSFLLGYHFRDDQLVSDTGVLVLSDNEARLRTLIWETAIGVNVHNVKVFIAFLRVSPGALDVRSVGRFLGNESVRRIWEVLVEDLGRDKIFCQETDDFDEVKRRTNREIAVVSSALWSILRAPLLIRTWSEELLYKAPPAEPALDTPFAITTKRAFDALLQIDPITTNLTITWVDYPLYPPLVHADAKARRMALSKYWLHFICAHTLSPCRLSDLARQTKVRYNYLQCDHIVLAMHSKIVELISQRSCDLTPVYWATAVQKMAAEKLEEMPRCIEVVGDTLDPSRVFVTWELGLSQQTVRFVQSGYHVVLHRGDCVVALTQLVHNGEVDTSSPTAPCGCPQKVVGRQETQATFEGLSPMETHIPVVSLNAKNSIYASVTKPSTPNQPTAASPAQQETDPPEIESIRREHLFKFNENWQKTTFPVLFAQFTPRIGITGPGSELIGAFPPVPVAVLESSRLNFRFERSQYVSVQAHSGLGEGDVEQFILYIHGIHVPGAMNPLQGEGRLTVTAFSFLRTTSLCLFHLGLSSLAQGQGKEDVGLRELLLHYQNFDAMGYRQDAIIFPIESIVSVEAINPATLGPFEAVQYTVDPPDPSRTGYYCRFAVRCNGPPDSAVMIPVASHLLTHSKRWPEPRYISGVPSVIDLTPGCLGPAEGFAQAGARIDAAMGFDPVRDCTWKARYPYSKVYDGRIETVLNDLKRKRLNQPPCDPRSQAPRIILLSLPERDKALQQWDRSLEDAEIFRIMPFIISAFTQRPDFLVLSLPPWVLVERAWLELFKGLWTLLTSRYSIHMRRVSFTDHGLARDGSMLVIVASCVPTPIPWDTIFATTATTTGKPNPKATVQSVIKDLSFSNPRNTTTEHTTNTTFSTALICKNPQTAADVYNHQTLTYNTPSTNPLPLDHNHTLNTPLSLPRLSTTTHPLTLPLPPHPAGPVFFPFLPAAIRPIPTLPSEYAQPVKNPRGGDLLSVREIARVQGFPDDFVFLGPVGWQRSEVLGAWPVLVGRLVAVGVREVVREFAGVVGVLGVSVGGNGNANIVEGVGAGASAGVSAGANVNANVNLNTGKSASGNAAASTNGQQKQGPAQRGKKRNRES</sequence>